<evidence type="ECO:0000313" key="3">
    <source>
        <dbReference type="EMBL" id="KAK2654031.1"/>
    </source>
</evidence>
<accession>A0AAD9X6Y0</accession>
<protein>
    <submittedName>
        <fullName evidence="3">Uncharacterized protein</fullName>
    </submittedName>
</protein>
<name>A0AAD9X6Y0_9ROSI</name>
<dbReference type="GO" id="GO:0006508">
    <property type="term" value="P:proteolysis"/>
    <property type="evidence" value="ECO:0007669"/>
    <property type="project" value="InterPro"/>
</dbReference>
<evidence type="ECO:0000256" key="1">
    <source>
        <dbReference type="SAM" id="Coils"/>
    </source>
</evidence>
<dbReference type="Gene3D" id="3.40.50.200">
    <property type="entry name" value="Peptidase S8/S53 domain"/>
    <property type="match status" value="1"/>
</dbReference>
<dbReference type="AlphaFoldDB" id="A0AAD9X6Y0"/>
<reference evidence="3" key="1">
    <citation type="journal article" date="2023" name="Plant J.">
        <title>Genome sequences and population genomics provide insights into the demographic history, inbreeding, and mutation load of two 'living fossil' tree species of Dipteronia.</title>
        <authorList>
            <person name="Feng Y."/>
            <person name="Comes H.P."/>
            <person name="Chen J."/>
            <person name="Zhu S."/>
            <person name="Lu R."/>
            <person name="Zhang X."/>
            <person name="Li P."/>
            <person name="Qiu J."/>
            <person name="Olsen K.M."/>
            <person name="Qiu Y."/>
        </authorList>
    </citation>
    <scope>NUCLEOTIDE SEQUENCE</scope>
    <source>
        <strain evidence="3">KIB01</strain>
    </source>
</reference>
<dbReference type="GO" id="GO:0004252">
    <property type="term" value="F:serine-type endopeptidase activity"/>
    <property type="evidence" value="ECO:0007669"/>
    <property type="project" value="InterPro"/>
</dbReference>
<comment type="caution">
    <text evidence="3">The sequence shown here is derived from an EMBL/GenBank/DDBJ whole genome shotgun (WGS) entry which is preliminary data.</text>
</comment>
<feature type="coiled-coil region" evidence="1">
    <location>
        <begin position="562"/>
        <end position="610"/>
    </location>
</feature>
<evidence type="ECO:0000313" key="4">
    <source>
        <dbReference type="Proteomes" id="UP001280121"/>
    </source>
</evidence>
<keyword evidence="1" id="KW-0175">Coiled coil</keyword>
<sequence>MAEKQGKSTPIAKLGFPQSVKGSGHLRTIHKLLPFSSTVPSSMSQAVLKHYWICIAIRNFTACLLVARITAVIKSAHQDWSPDAIRSALVTSSESNSILFVAFLVLNIYFSGSHSHMHYATVLRVVSDPSTDGEHDFDVSVLEALHGGADNFAGVGGGVAVADKLCSFRGIMSSNKTILEPHFNWTPSDDEEVNFDATNVELRVSVVDPSNVHVNRTGMLEQDIIRVIAQSVELPRTTIVEVSTSGFMFPISSLARRMLVYYNIAPGQLMPNGWRILLSLTVTRERYRIKFGFGCLLHNYYLKEHISDKGTCSLHKLELEMIGESYLPLDRSLACHCASLCDLRPCDTEFKCSYLMTLQRHVPIKITGKESNFSCFDAPERTRNVLDIPVEDRSWRVLVMKGKLRPSSVWRWSTLNRLWELYPFVKDFVSYVWARRSLEILECDVKFLSPFTDVERCFAVISMASVKINIPYAADALRQYRERISKKRVEEAKKAKVKLKEVLPEVKEHIYLSSLRASPLKRRKKDSDVGGDGVELSHKERSKSLQAQLHLRDRYEFVNDICSKLRKLNDNNKAKNANLEKLVNDLTEKNLVLEDEVKSLKEKVGRYRDESTKFVGGYYKPGMGYYRFKEAGSIDCY</sequence>
<dbReference type="Proteomes" id="UP001280121">
    <property type="component" value="Unassembled WGS sequence"/>
</dbReference>
<keyword evidence="4" id="KW-1185">Reference proteome</keyword>
<organism evidence="3 4">
    <name type="scientific">Dipteronia dyeriana</name>
    <dbReference type="NCBI Taxonomy" id="168575"/>
    <lineage>
        <taxon>Eukaryota</taxon>
        <taxon>Viridiplantae</taxon>
        <taxon>Streptophyta</taxon>
        <taxon>Embryophyta</taxon>
        <taxon>Tracheophyta</taxon>
        <taxon>Spermatophyta</taxon>
        <taxon>Magnoliopsida</taxon>
        <taxon>eudicotyledons</taxon>
        <taxon>Gunneridae</taxon>
        <taxon>Pentapetalae</taxon>
        <taxon>rosids</taxon>
        <taxon>malvids</taxon>
        <taxon>Sapindales</taxon>
        <taxon>Sapindaceae</taxon>
        <taxon>Hippocastanoideae</taxon>
        <taxon>Acereae</taxon>
        <taxon>Dipteronia</taxon>
    </lineage>
</organism>
<dbReference type="EMBL" id="JANJYI010000004">
    <property type="protein sequence ID" value="KAK2654031.1"/>
    <property type="molecule type" value="Genomic_DNA"/>
</dbReference>
<proteinExistence type="predicted"/>
<gene>
    <name evidence="3" type="ORF">Ddye_013887</name>
</gene>
<evidence type="ECO:0000256" key="2">
    <source>
        <dbReference type="SAM" id="MobiDB-lite"/>
    </source>
</evidence>
<feature type="region of interest" description="Disordered" evidence="2">
    <location>
        <begin position="522"/>
        <end position="541"/>
    </location>
</feature>
<dbReference type="InterPro" id="IPR036852">
    <property type="entry name" value="Peptidase_S8/S53_dom_sf"/>
</dbReference>